<dbReference type="GO" id="GO:0003682">
    <property type="term" value="F:chromatin binding"/>
    <property type="evidence" value="ECO:0007669"/>
    <property type="project" value="TreeGrafter"/>
</dbReference>
<organism evidence="3 4">
    <name type="scientific">Malus domestica</name>
    <name type="common">Apple</name>
    <name type="synonym">Pyrus malus</name>
    <dbReference type="NCBI Taxonomy" id="3750"/>
    <lineage>
        <taxon>Eukaryota</taxon>
        <taxon>Viridiplantae</taxon>
        <taxon>Streptophyta</taxon>
        <taxon>Embryophyta</taxon>
        <taxon>Tracheophyta</taxon>
        <taxon>Spermatophyta</taxon>
        <taxon>Magnoliopsida</taxon>
        <taxon>eudicotyledons</taxon>
        <taxon>Gunneridae</taxon>
        <taxon>Pentapetalae</taxon>
        <taxon>rosids</taxon>
        <taxon>fabids</taxon>
        <taxon>Rosales</taxon>
        <taxon>Rosaceae</taxon>
        <taxon>Amygdaloideae</taxon>
        <taxon>Maleae</taxon>
        <taxon>Malus</taxon>
    </lineage>
</organism>
<evidence type="ECO:0000259" key="2">
    <source>
        <dbReference type="Pfam" id="PF08514"/>
    </source>
</evidence>
<evidence type="ECO:0000256" key="1">
    <source>
        <dbReference type="SAM" id="MobiDB-lite"/>
    </source>
</evidence>
<gene>
    <name evidence="3" type="ORF">DVH24_027095</name>
</gene>
<dbReference type="AlphaFoldDB" id="A0A498ILH6"/>
<dbReference type="InterPro" id="IPR039662">
    <property type="entry name" value="Cohesin_Scc3/SA"/>
</dbReference>
<dbReference type="GO" id="GO:0007062">
    <property type="term" value="P:sister chromatid cohesion"/>
    <property type="evidence" value="ECO:0007669"/>
    <property type="project" value="TreeGrafter"/>
</dbReference>
<feature type="region of interest" description="Disordered" evidence="1">
    <location>
        <begin position="1"/>
        <end position="32"/>
    </location>
</feature>
<dbReference type="GO" id="GO:0000785">
    <property type="term" value="C:chromatin"/>
    <property type="evidence" value="ECO:0007669"/>
    <property type="project" value="TreeGrafter"/>
</dbReference>
<dbReference type="GO" id="GO:0008278">
    <property type="term" value="C:cohesin complex"/>
    <property type="evidence" value="ECO:0007669"/>
    <property type="project" value="TreeGrafter"/>
</dbReference>
<dbReference type="PANTHER" id="PTHR11199:SF0">
    <property type="entry name" value="LD34181P-RELATED"/>
    <property type="match status" value="1"/>
</dbReference>
<dbReference type="InterPro" id="IPR013721">
    <property type="entry name" value="STAG"/>
</dbReference>
<dbReference type="PANTHER" id="PTHR11199">
    <property type="entry name" value="STROMAL ANTIGEN"/>
    <property type="match status" value="1"/>
</dbReference>
<dbReference type="Pfam" id="PF00227">
    <property type="entry name" value="Proteasome"/>
    <property type="match status" value="1"/>
</dbReference>
<reference evidence="3 4" key="1">
    <citation type="submission" date="2018-10" db="EMBL/GenBank/DDBJ databases">
        <title>A high-quality apple genome assembly.</title>
        <authorList>
            <person name="Hu J."/>
        </authorList>
    </citation>
    <scope>NUCLEOTIDE SEQUENCE [LARGE SCALE GENOMIC DNA]</scope>
    <source>
        <strain evidence="4">cv. HFTH1</strain>
        <tissue evidence="3">Young leaf</tissue>
    </source>
</reference>
<feature type="compositionally biased region" description="Polar residues" evidence="1">
    <location>
        <begin position="1"/>
        <end position="14"/>
    </location>
</feature>
<accession>A0A498ILH6</accession>
<dbReference type="GO" id="GO:0005634">
    <property type="term" value="C:nucleus"/>
    <property type="evidence" value="ECO:0007669"/>
    <property type="project" value="TreeGrafter"/>
</dbReference>
<proteinExistence type="predicted"/>
<evidence type="ECO:0000313" key="4">
    <source>
        <dbReference type="Proteomes" id="UP000290289"/>
    </source>
</evidence>
<dbReference type="InterPro" id="IPR029055">
    <property type="entry name" value="Ntn_hydrolases_N"/>
</dbReference>
<dbReference type="Proteomes" id="UP000290289">
    <property type="component" value="Chromosome 11"/>
</dbReference>
<comment type="caution">
    <text evidence="3">The sequence shown here is derived from an EMBL/GenBank/DDBJ whole genome shotgun (WGS) entry which is preliminary data.</text>
</comment>
<dbReference type="EMBL" id="RDQH01000337">
    <property type="protein sequence ID" value="RXH84196.1"/>
    <property type="molecule type" value="Genomic_DNA"/>
</dbReference>
<keyword evidence="4" id="KW-1185">Reference proteome</keyword>
<dbReference type="GO" id="GO:0051603">
    <property type="term" value="P:proteolysis involved in protein catabolic process"/>
    <property type="evidence" value="ECO:0007669"/>
    <property type="project" value="InterPro"/>
</dbReference>
<feature type="domain" description="STAG" evidence="2">
    <location>
        <begin position="76"/>
        <end position="163"/>
    </location>
</feature>
<name>A0A498ILH6_MALDO</name>
<dbReference type="STRING" id="3750.A0A498ILH6"/>
<dbReference type="Gene3D" id="3.60.20.10">
    <property type="entry name" value="Glutamine Phosphoribosylpyrophosphate, subunit 1, domain 1"/>
    <property type="match status" value="1"/>
</dbReference>
<dbReference type="SUPFAM" id="SSF56235">
    <property type="entry name" value="N-terminal nucleophile aminohydrolases (Ntn hydrolases)"/>
    <property type="match status" value="1"/>
</dbReference>
<protein>
    <recommendedName>
        <fullName evidence="2">STAG domain-containing protein</fullName>
    </recommendedName>
</protein>
<dbReference type="GO" id="GO:0005839">
    <property type="term" value="C:proteasome core complex"/>
    <property type="evidence" value="ECO:0007669"/>
    <property type="project" value="InterPro"/>
</dbReference>
<dbReference type="InterPro" id="IPR001353">
    <property type="entry name" value="Proteasome_sua/b"/>
</dbReference>
<sequence>MSSQSEKSSHQHGQSLCPAAEMPPSGLNEEKPKGFKVWSLQPQPTTMVDGDKNCHRTTFSSTRINTKGNAEDYQISKMELHNFKDNLQCLWDNLVGECQHGPLVDQFLFNKCMDYIIALSHSTPRTHRRAATLRGLQLVTSFISVARRETTRRELDAEKKKQTVGPLVESLNKRFSMTHDKITMLEKMMCKISKGHQLVTPQIRHVTGALEYEHLIAQDFNSTHSGAKGFSCHDHGTINIAYRWGNFICVGVDSKLSNALTGDVTNLTYNKFFQISRNIYITMAGLRMPWEDMWQWIVSMFSTIPEESRTVELAANLAYQFGSPYGTVCSLVLGWDITSPRPQMFRVIAGISLTTSDNAMALGTGEQYINLRYLTDYDHRELAHAFDDTMFLLSQACHLDRFCGGIVRGRVLQRDQPPFCQYLNFFY</sequence>
<dbReference type="Pfam" id="PF08514">
    <property type="entry name" value="STAG"/>
    <property type="match status" value="1"/>
</dbReference>
<dbReference type="CDD" id="cd01901">
    <property type="entry name" value="Ntn_hydrolase"/>
    <property type="match status" value="1"/>
</dbReference>
<evidence type="ECO:0000313" key="3">
    <source>
        <dbReference type="EMBL" id="RXH84196.1"/>
    </source>
</evidence>